<keyword evidence="3" id="KW-1185">Reference proteome</keyword>
<organism evidence="2 3">
    <name type="scientific">Wickerhamomyces pijperi</name>
    <name type="common">Yeast</name>
    <name type="synonym">Pichia pijperi</name>
    <dbReference type="NCBI Taxonomy" id="599730"/>
    <lineage>
        <taxon>Eukaryota</taxon>
        <taxon>Fungi</taxon>
        <taxon>Dikarya</taxon>
        <taxon>Ascomycota</taxon>
        <taxon>Saccharomycotina</taxon>
        <taxon>Saccharomycetes</taxon>
        <taxon>Phaffomycetales</taxon>
        <taxon>Wickerhamomycetaceae</taxon>
        <taxon>Wickerhamomyces</taxon>
    </lineage>
</organism>
<evidence type="ECO:0000256" key="1">
    <source>
        <dbReference type="SAM" id="MobiDB-lite"/>
    </source>
</evidence>
<reference evidence="2" key="1">
    <citation type="journal article" date="2021" name="Open Biol.">
        <title>Shared evolutionary footprints suggest mitochondrial oxidative damage underlies multiple complex I losses in fungi.</title>
        <authorList>
            <person name="Schikora-Tamarit M.A."/>
            <person name="Marcet-Houben M."/>
            <person name="Nosek J."/>
            <person name="Gabaldon T."/>
        </authorList>
    </citation>
    <scope>NUCLEOTIDE SEQUENCE</scope>
    <source>
        <strain evidence="2">CBS2887</strain>
    </source>
</reference>
<evidence type="ECO:0000313" key="3">
    <source>
        <dbReference type="Proteomes" id="UP000774326"/>
    </source>
</evidence>
<accession>A0A9P8PQP4</accession>
<feature type="compositionally biased region" description="Basic residues" evidence="1">
    <location>
        <begin position="67"/>
        <end position="76"/>
    </location>
</feature>
<protein>
    <submittedName>
        <fullName evidence="2">Uncharacterized protein</fullName>
    </submittedName>
</protein>
<reference evidence="2" key="2">
    <citation type="submission" date="2021-01" db="EMBL/GenBank/DDBJ databases">
        <authorList>
            <person name="Schikora-Tamarit M.A."/>
        </authorList>
    </citation>
    <scope>NUCLEOTIDE SEQUENCE</scope>
    <source>
        <strain evidence="2">CBS2887</strain>
    </source>
</reference>
<feature type="compositionally biased region" description="Basic and acidic residues" evidence="1">
    <location>
        <begin position="50"/>
        <end position="61"/>
    </location>
</feature>
<dbReference type="Proteomes" id="UP000774326">
    <property type="component" value="Unassembled WGS sequence"/>
</dbReference>
<dbReference type="OrthoDB" id="4064138at2759"/>
<name>A0A9P8PQP4_WICPI</name>
<evidence type="ECO:0000313" key="2">
    <source>
        <dbReference type="EMBL" id="KAH3675810.1"/>
    </source>
</evidence>
<gene>
    <name evidence="2" type="ORF">WICPIJ_009263</name>
</gene>
<proteinExistence type="predicted"/>
<feature type="region of interest" description="Disordered" evidence="1">
    <location>
        <begin position="47"/>
        <end position="79"/>
    </location>
</feature>
<comment type="caution">
    <text evidence="2">The sequence shown here is derived from an EMBL/GenBank/DDBJ whole genome shotgun (WGS) entry which is preliminary data.</text>
</comment>
<dbReference type="AlphaFoldDB" id="A0A9P8PQP4"/>
<sequence length="671" mass="77595">MLSTLRNGVIRSSCSSVFKSSSISINTKIRRSSVNYTTITTSKTTNTNYREIDDSRTDSTTDPHQNQTKKRSKKKTTSAPASIFETSIKSIKAPVVLSQYSLTQILHLIKLKHNKFFTPKQISQIIQLAIAENKEVQLYRVFINRDYPISQQKYAVLRNKLRNHHDKQTVEKVYEMWATSDDPALLESKKQTTNKSRLLRLYSFDMIRSITHKYINLQDPIKSNHYFSLLTSRYKYQLENSHLTQTQRQTLISDFFETTTMFLVRLVNYQNIESILTSLMDNNMVINGSLINMMITSLRAKGQYDLIFELFKVIPKVIPSEADDFRLKEHLTREFFIALWHEVKDLKILLAYVEAIYPDSWSIIEQDLRLVSFAYNNSSSNNGVDLRESPELFKAEISDWFKFSVPGLIIPNPTLTVIYAAVLEHIGNHSKLQTSDTLCSLHARYMAYAETHFLPYSQGQMDKYMVKLHKPDSVVTTMFINKALSFPSLTPRAAFKILSNHETYLPNVPVPAKVVTMLFLHHGTPMSGKPYETFLRWFQKYNVSFSAEFCVAVIKKLAYVRDIEGVKSWCNRMRELGFVVKSQKLIDTLKKLNIHVPINTAQSVGLNRESQTVSDETEVMEEDEINEQEEMERFKSSLDAILQRLVEYKVKSKGHDLDLYEEVVEEMKKGT</sequence>
<dbReference type="EMBL" id="JAEUBG010005348">
    <property type="protein sequence ID" value="KAH3675810.1"/>
    <property type="molecule type" value="Genomic_DNA"/>
</dbReference>